<reference evidence="6" key="1">
    <citation type="submission" date="2022-11" db="EMBL/GenBank/DDBJ databases">
        <title>Chromosomal genome sequence assembly and mating type (MAT) locus characterization of the leprose asexual lichenized fungus Lepraria neglecta (Nyl.) Erichsen.</title>
        <authorList>
            <person name="Allen J.L."/>
            <person name="Pfeffer B."/>
        </authorList>
    </citation>
    <scope>NUCLEOTIDE SEQUENCE</scope>
    <source>
        <strain evidence="6">Allen 5258</strain>
    </source>
</reference>
<name>A0AAD9Z1N3_9LECA</name>
<feature type="transmembrane region" description="Helical" evidence="5">
    <location>
        <begin position="116"/>
        <end position="136"/>
    </location>
</feature>
<evidence type="ECO:0000313" key="6">
    <source>
        <dbReference type="EMBL" id="KAK3169894.1"/>
    </source>
</evidence>
<dbReference type="SUPFAM" id="SSF103473">
    <property type="entry name" value="MFS general substrate transporter"/>
    <property type="match status" value="1"/>
</dbReference>
<evidence type="ECO:0000256" key="5">
    <source>
        <dbReference type="SAM" id="Phobius"/>
    </source>
</evidence>
<accession>A0AAD9Z1N3</accession>
<feature type="transmembrane region" description="Helical" evidence="5">
    <location>
        <begin position="40"/>
        <end position="59"/>
    </location>
</feature>
<keyword evidence="3 5" id="KW-1133">Transmembrane helix</keyword>
<feature type="transmembrane region" description="Helical" evidence="5">
    <location>
        <begin position="271"/>
        <end position="295"/>
    </location>
</feature>
<dbReference type="Proteomes" id="UP001276659">
    <property type="component" value="Unassembled WGS sequence"/>
</dbReference>
<organism evidence="6 7">
    <name type="scientific">Lepraria neglecta</name>
    <dbReference type="NCBI Taxonomy" id="209136"/>
    <lineage>
        <taxon>Eukaryota</taxon>
        <taxon>Fungi</taxon>
        <taxon>Dikarya</taxon>
        <taxon>Ascomycota</taxon>
        <taxon>Pezizomycotina</taxon>
        <taxon>Lecanoromycetes</taxon>
        <taxon>OSLEUM clade</taxon>
        <taxon>Lecanoromycetidae</taxon>
        <taxon>Lecanorales</taxon>
        <taxon>Lecanorineae</taxon>
        <taxon>Stereocaulaceae</taxon>
        <taxon>Lepraria</taxon>
    </lineage>
</organism>
<dbReference type="Gene3D" id="1.20.1250.20">
    <property type="entry name" value="MFS general substrate transporter like domains"/>
    <property type="match status" value="1"/>
</dbReference>
<keyword evidence="7" id="KW-1185">Reference proteome</keyword>
<evidence type="ECO:0000256" key="3">
    <source>
        <dbReference type="ARBA" id="ARBA00022989"/>
    </source>
</evidence>
<evidence type="ECO:0008006" key="8">
    <source>
        <dbReference type="Google" id="ProtNLM"/>
    </source>
</evidence>
<sequence length="368" mass="41421">MWHPDYQQYAVTYIVLSSVSISVLGSVIRGFIEKNFSWHWAFWVQLLFGGATQLIHFIVVPETRTTIMLDKKAKRRREADPNANVWGPNEIHTPRISMKEVLTLWHRPFEMFFCEPIVLCLSLLSGFSDALIFNFLEAYTPVYKQWGFDVVTTGLAFTPHRADPDSLQPEARLWWLLWTVPLLSVGLFGFSWTSLGPSYGMPWIAPMIFSVLVGIANYAIYMATIDYMIASYSPYPASATGGNSMSRDLLAGIAAMYSIPFYELVPGKYKLAIPTTVLGCIDILVTIPIYLFYWYGPTIRAKSKFAQVLAADRNAGGGTRWLSTASHGSQRGRVYPEKVFGTAKDHYRRKVGKADGNGLGVKLYDVPH</sequence>
<gene>
    <name evidence="6" type="ORF">OEA41_009278</name>
</gene>
<dbReference type="EMBL" id="JASNWA010000009">
    <property type="protein sequence ID" value="KAK3169894.1"/>
    <property type="molecule type" value="Genomic_DNA"/>
</dbReference>
<evidence type="ECO:0000256" key="1">
    <source>
        <dbReference type="ARBA" id="ARBA00004141"/>
    </source>
</evidence>
<dbReference type="GO" id="GO:0022857">
    <property type="term" value="F:transmembrane transporter activity"/>
    <property type="evidence" value="ECO:0007669"/>
    <property type="project" value="TreeGrafter"/>
</dbReference>
<feature type="transmembrane region" description="Helical" evidence="5">
    <location>
        <begin position="6"/>
        <end position="28"/>
    </location>
</feature>
<dbReference type="PANTHER" id="PTHR23502">
    <property type="entry name" value="MAJOR FACILITATOR SUPERFAMILY"/>
    <property type="match status" value="1"/>
</dbReference>
<evidence type="ECO:0000313" key="7">
    <source>
        <dbReference type="Proteomes" id="UP001276659"/>
    </source>
</evidence>
<evidence type="ECO:0000256" key="4">
    <source>
        <dbReference type="ARBA" id="ARBA00023136"/>
    </source>
</evidence>
<dbReference type="InterPro" id="IPR036259">
    <property type="entry name" value="MFS_trans_sf"/>
</dbReference>
<dbReference type="PANTHER" id="PTHR23502:SF3">
    <property type="entry name" value="MAJOR FACILITATOR SUPERFAMILY (MFS) PROFILE DOMAIN-CONTAINING PROTEIN-RELATED"/>
    <property type="match status" value="1"/>
</dbReference>
<protein>
    <recommendedName>
        <fullName evidence="8">MFS general substrate transporter</fullName>
    </recommendedName>
</protein>
<evidence type="ECO:0000256" key="2">
    <source>
        <dbReference type="ARBA" id="ARBA00022692"/>
    </source>
</evidence>
<feature type="transmembrane region" description="Helical" evidence="5">
    <location>
        <begin position="173"/>
        <end position="192"/>
    </location>
</feature>
<comment type="caution">
    <text evidence="6">The sequence shown here is derived from an EMBL/GenBank/DDBJ whole genome shotgun (WGS) entry which is preliminary data.</text>
</comment>
<comment type="subcellular location">
    <subcellularLocation>
        <location evidence="1">Membrane</location>
        <topology evidence="1">Multi-pass membrane protein</topology>
    </subcellularLocation>
</comment>
<keyword evidence="4 5" id="KW-0472">Membrane</keyword>
<feature type="transmembrane region" description="Helical" evidence="5">
    <location>
        <begin position="204"/>
        <end position="229"/>
    </location>
</feature>
<proteinExistence type="predicted"/>
<dbReference type="AlphaFoldDB" id="A0AAD9Z1N3"/>
<keyword evidence="2 5" id="KW-0812">Transmembrane</keyword>
<dbReference type="GO" id="GO:0005886">
    <property type="term" value="C:plasma membrane"/>
    <property type="evidence" value="ECO:0007669"/>
    <property type="project" value="TreeGrafter"/>
</dbReference>